<accession>A0A0X3AS20</accession>
<dbReference type="AlphaFoldDB" id="A0A0X3AS20"/>
<evidence type="ECO:0000256" key="1">
    <source>
        <dbReference type="SAM" id="MobiDB-lite"/>
    </source>
</evidence>
<dbReference type="Pfam" id="PF20155">
    <property type="entry name" value="TMP_3"/>
    <property type="match status" value="1"/>
</dbReference>
<keyword evidence="2" id="KW-0472">Membrane</keyword>
<evidence type="ECO:0000256" key="2">
    <source>
        <dbReference type="SAM" id="Phobius"/>
    </source>
</evidence>
<sequence length="617" mass="65599">MDGLKYAIELIDKGFGVGIRKATKETEGLDKAVNKTQGNISNMAKRGASGFSSLIGGAIKLAGVLGVIASVGALTSVASQALETKTTFDKLSSSILLRSGKEGEKNISYLDGTIKRLNLDMDSSYKGYDQMNAKMLQAGYTSEKVNKTFEGFSTASMALKNTGGELESLLGVVSKLSQNSKVSLGNFQSEIGDRIPGALKIAAEAMGMTESKFVDLLNNGKIYTKDFLPAFAGQLQKTFGEGMQTAASSMEAAENRKNNAAIKFQRSFGGIIEGVKLKVLENMTIFTEWAASVIPMLKPVQDAFGNILKALSPLWDSLVNLFKGFSAGGNTLKTVTTIMNGLAVVVEILSNGLAFFIDLISPLAPIIGGLVAAQWAWNTAMTANPIGAVITLVVSLIGAIIYANNKIGWFRGGIKAAWEALKTFGDAVKIFVIERIKTMISGITGMGRALMLFFKGEWSAAFDAGKQAVKDLTGIEAAQKAAGKFKGLGQKMGDAYQQGVKEAAQNKNKSGKGLFEVSADTPVKDFAGKNDFSSLSTAGAGSKGKGDGKNKKEAAELSVPSSGSEKTEKHMTFNIQSFVKELTIVSNQLGSTPEQIKRELRNIFNESITDLEIRASE</sequence>
<feature type="transmembrane region" description="Helical" evidence="2">
    <location>
        <begin position="353"/>
        <end position="377"/>
    </location>
</feature>
<dbReference type="InterPro" id="IPR013491">
    <property type="entry name" value="Tape_meas_N"/>
</dbReference>
<keyword evidence="2" id="KW-1133">Transmembrane helix</keyword>
<organism evidence="4 5">
    <name type="scientific">Apibacter mensalis</name>
    <dbReference type="NCBI Taxonomy" id="1586267"/>
    <lineage>
        <taxon>Bacteria</taxon>
        <taxon>Pseudomonadati</taxon>
        <taxon>Bacteroidota</taxon>
        <taxon>Flavobacteriia</taxon>
        <taxon>Flavobacteriales</taxon>
        <taxon>Weeksellaceae</taxon>
        <taxon>Apibacter</taxon>
    </lineage>
</organism>
<dbReference type="RefSeq" id="WP_055426310.1">
    <property type="nucleotide sequence ID" value="NZ_FCOR01000017.1"/>
</dbReference>
<name>A0A0X3AS20_9FLAO</name>
<feature type="compositionally biased region" description="Basic and acidic residues" evidence="1">
    <location>
        <begin position="544"/>
        <end position="555"/>
    </location>
</feature>
<evidence type="ECO:0000259" key="3">
    <source>
        <dbReference type="Pfam" id="PF20155"/>
    </source>
</evidence>
<feature type="transmembrane region" description="Helical" evidence="2">
    <location>
        <begin position="383"/>
        <end position="403"/>
    </location>
</feature>
<feature type="domain" description="Tape measure protein N-terminal" evidence="3">
    <location>
        <begin position="80"/>
        <end position="265"/>
    </location>
</feature>
<evidence type="ECO:0000313" key="5">
    <source>
        <dbReference type="Proteomes" id="UP000182761"/>
    </source>
</evidence>
<protein>
    <submittedName>
        <fullName evidence="4">Tape measure domain-containing protein</fullName>
    </submittedName>
</protein>
<keyword evidence="5" id="KW-1185">Reference proteome</keyword>
<dbReference type="EMBL" id="FCOR01000017">
    <property type="protein sequence ID" value="CVK17142.1"/>
    <property type="molecule type" value="Genomic_DNA"/>
</dbReference>
<keyword evidence="2" id="KW-0812">Transmembrane</keyword>
<dbReference type="Proteomes" id="UP000182761">
    <property type="component" value="Unassembled WGS sequence"/>
</dbReference>
<dbReference type="OrthoDB" id="1050541at2"/>
<dbReference type="STRING" id="1586267.GCA_001418685_02008"/>
<feature type="region of interest" description="Disordered" evidence="1">
    <location>
        <begin position="537"/>
        <end position="570"/>
    </location>
</feature>
<proteinExistence type="predicted"/>
<gene>
    <name evidence="4" type="ORF">Ga0061079_11710</name>
</gene>
<evidence type="ECO:0000313" key="4">
    <source>
        <dbReference type="EMBL" id="CVK17142.1"/>
    </source>
</evidence>
<reference evidence="4 5" key="1">
    <citation type="submission" date="2016-01" db="EMBL/GenBank/DDBJ databases">
        <authorList>
            <person name="McClelland M."/>
            <person name="Jain A."/>
            <person name="Saraogi P."/>
            <person name="Mendelson R."/>
            <person name="Westerman R."/>
            <person name="SanMiguel P."/>
            <person name="Csonka L."/>
        </authorList>
    </citation>
    <scope>NUCLEOTIDE SEQUENCE [LARGE SCALE GENOMIC DNA]</scope>
    <source>
        <strain evidence="4 5">R-53146</strain>
    </source>
</reference>